<dbReference type="Pfam" id="PF00326">
    <property type="entry name" value="Peptidase_S9"/>
    <property type="match status" value="1"/>
</dbReference>
<dbReference type="PANTHER" id="PTHR13617:SF14">
    <property type="entry name" value="PROTEIN ABHD18"/>
    <property type="match status" value="1"/>
</dbReference>
<accession>A0ABU2WHM7</accession>
<feature type="transmembrane region" description="Helical" evidence="1">
    <location>
        <begin position="7"/>
        <end position="24"/>
    </location>
</feature>
<keyword evidence="1" id="KW-1133">Transmembrane helix</keyword>
<dbReference type="PANTHER" id="PTHR13617">
    <property type="entry name" value="PROTEIN ABHD18"/>
    <property type="match status" value="1"/>
</dbReference>
<dbReference type="SUPFAM" id="SSF53474">
    <property type="entry name" value="alpha/beta-Hydrolases"/>
    <property type="match status" value="1"/>
</dbReference>
<feature type="transmembrane region" description="Helical" evidence="1">
    <location>
        <begin position="59"/>
        <end position="78"/>
    </location>
</feature>
<evidence type="ECO:0000256" key="1">
    <source>
        <dbReference type="SAM" id="Phobius"/>
    </source>
</evidence>
<evidence type="ECO:0000313" key="3">
    <source>
        <dbReference type="EMBL" id="MDT0497373.1"/>
    </source>
</evidence>
<dbReference type="EMBL" id="JAVRIC010000009">
    <property type="protein sequence ID" value="MDT0497373.1"/>
    <property type="molecule type" value="Genomic_DNA"/>
</dbReference>
<organism evidence="3 4">
    <name type="scientific">Banduia mediterranea</name>
    <dbReference type="NCBI Taxonomy" id="3075609"/>
    <lineage>
        <taxon>Bacteria</taxon>
        <taxon>Pseudomonadati</taxon>
        <taxon>Pseudomonadota</taxon>
        <taxon>Gammaproteobacteria</taxon>
        <taxon>Nevskiales</taxon>
        <taxon>Algiphilaceae</taxon>
        <taxon>Banduia</taxon>
    </lineage>
</organism>
<keyword evidence="3" id="KW-0378">Hydrolase</keyword>
<proteinExistence type="predicted"/>
<keyword evidence="1" id="KW-0812">Transmembrane</keyword>
<feature type="domain" description="Peptidase S9 prolyl oligopeptidase catalytic" evidence="2">
    <location>
        <begin position="311"/>
        <end position="435"/>
    </location>
</feature>
<name>A0ABU2WHM7_9GAMM</name>
<comment type="caution">
    <text evidence="3">The sequence shown here is derived from an EMBL/GenBank/DDBJ whole genome shotgun (WGS) entry which is preliminary data.</text>
</comment>
<reference evidence="3 4" key="1">
    <citation type="submission" date="2023-09" db="EMBL/GenBank/DDBJ databases">
        <authorList>
            <person name="Rey-Velasco X."/>
        </authorList>
    </citation>
    <scope>NUCLEOTIDE SEQUENCE [LARGE SCALE GENOMIC DNA]</scope>
    <source>
        <strain evidence="3 4">W345</strain>
    </source>
</reference>
<evidence type="ECO:0000313" key="4">
    <source>
        <dbReference type="Proteomes" id="UP001254608"/>
    </source>
</evidence>
<dbReference type="Proteomes" id="UP001254608">
    <property type="component" value="Unassembled WGS sequence"/>
</dbReference>
<protein>
    <submittedName>
        <fullName evidence="3">YqiA/YcfP family alpha/beta fold hydrolase</fullName>
    </submittedName>
</protein>
<feature type="transmembrane region" description="Helical" evidence="1">
    <location>
        <begin position="30"/>
        <end position="52"/>
    </location>
</feature>
<keyword evidence="1" id="KW-0472">Membrane</keyword>
<dbReference type="InterPro" id="IPR029058">
    <property type="entry name" value="AB_hydrolase_fold"/>
</dbReference>
<keyword evidence="4" id="KW-1185">Reference proteome</keyword>
<sequence length="472" mass="52377">MLTKPHQWNPWALLPLLAGVYWLLAAQGGLWLTLGLVPATLMIAGGVSMFLWPGVDKTMQFVSAGSALGVVAAIPLLFVNREALLTAALSAASFVVAGRMLIRQTRIVEDVPPPQDKLSLWIKAALDDMLLAYLSGTAHVPGGAAADRMCADLKSAAETLAARGQLENPAAYHRTPIAPGEVRLRARRAAGHDFEELRFNSGYQPDLELPGAERHLSYKNNAEVAAWVFRRGAGDAAPERPWLICIHGYRMGVHWQDFGLYRPAWLHQRLRLNLMMPVLPLHGPRREAWRSGDGYLDHNFADMLHTHAQALWDIRRCIAWVRQQQPDARIGLLGFSLGGYTTALAAQYEAELDFAVACIPATDFASTLWRQVPPEHQRYYRERGVDEDFLRAVMAPVSPLSSPPLLSRDRCHIVAGVADRVVPPVEALKLAQHWQTPVHWYQGGHLSFRREPVVRETIENAMRAAGWAIPSA</sequence>
<dbReference type="GO" id="GO:0016787">
    <property type="term" value="F:hydrolase activity"/>
    <property type="evidence" value="ECO:0007669"/>
    <property type="project" value="UniProtKB-KW"/>
</dbReference>
<dbReference type="RefSeq" id="WP_311364767.1">
    <property type="nucleotide sequence ID" value="NZ_JAVRIC010000009.1"/>
</dbReference>
<evidence type="ECO:0000259" key="2">
    <source>
        <dbReference type="Pfam" id="PF00326"/>
    </source>
</evidence>
<dbReference type="Gene3D" id="3.40.50.1820">
    <property type="entry name" value="alpha/beta hydrolase"/>
    <property type="match status" value="1"/>
</dbReference>
<dbReference type="InterPro" id="IPR001375">
    <property type="entry name" value="Peptidase_S9_cat"/>
</dbReference>
<gene>
    <name evidence="3" type="ORF">RM530_08345</name>
</gene>